<evidence type="ECO:0000256" key="2">
    <source>
        <dbReference type="ARBA" id="ARBA00004922"/>
    </source>
</evidence>
<dbReference type="GO" id="GO:0016020">
    <property type="term" value="C:membrane"/>
    <property type="evidence" value="ECO:0007669"/>
    <property type="project" value="UniProtKB-SubCell"/>
</dbReference>
<dbReference type="Gene3D" id="3.90.550.50">
    <property type="match status" value="1"/>
</dbReference>
<dbReference type="Proteomes" id="UP000799766">
    <property type="component" value="Unassembled WGS sequence"/>
</dbReference>
<protein>
    <recommendedName>
        <fullName evidence="4">N-acetylgalactosaminide beta-1,3-galactosyltransferase</fullName>
        <ecNumber evidence="4">2.4.1.122</ecNumber>
    </recommendedName>
</protein>
<feature type="domain" description="Fringe-like glycosyltransferase" evidence="12">
    <location>
        <begin position="125"/>
        <end position="217"/>
    </location>
</feature>
<keyword evidence="11" id="KW-0472">Membrane</keyword>
<keyword evidence="14" id="KW-1185">Reference proteome</keyword>
<keyword evidence="9" id="KW-0735">Signal-anchor</keyword>
<keyword evidence="5" id="KW-0328">Glycosyltransferase</keyword>
<organism evidence="13 14">
    <name type="scientific">Lineolata rhizophorae</name>
    <dbReference type="NCBI Taxonomy" id="578093"/>
    <lineage>
        <taxon>Eukaryota</taxon>
        <taxon>Fungi</taxon>
        <taxon>Dikarya</taxon>
        <taxon>Ascomycota</taxon>
        <taxon>Pezizomycotina</taxon>
        <taxon>Dothideomycetes</taxon>
        <taxon>Dothideomycetes incertae sedis</taxon>
        <taxon>Lineolatales</taxon>
        <taxon>Lineolataceae</taxon>
        <taxon>Lineolata</taxon>
    </lineage>
</organism>
<dbReference type="PANTHER" id="PTHR23033">
    <property type="entry name" value="BETA1,3-GALACTOSYLTRANSFERASE"/>
    <property type="match status" value="1"/>
</dbReference>
<dbReference type="InterPro" id="IPR003378">
    <property type="entry name" value="Fringe-like_glycosylTrfase"/>
</dbReference>
<keyword evidence="6" id="KW-0808">Transferase</keyword>
<evidence type="ECO:0000313" key="13">
    <source>
        <dbReference type="EMBL" id="KAF2453396.1"/>
    </source>
</evidence>
<name>A0A6A6NNV6_9PEZI</name>
<evidence type="ECO:0000256" key="8">
    <source>
        <dbReference type="ARBA" id="ARBA00022741"/>
    </source>
</evidence>
<dbReference type="OrthoDB" id="414175at2759"/>
<evidence type="ECO:0000256" key="6">
    <source>
        <dbReference type="ARBA" id="ARBA00022679"/>
    </source>
</evidence>
<evidence type="ECO:0000259" key="12">
    <source>
        <dbReference type="Pfam" id="PF02434"/>
    </source>
</evidence>
<reference evidence="13" key="1">
    <citation type="journal article" date="2020" name="Stud. Mycol.">
        <title>101 Dothideomycetes genomes: a test case for predicting lifestyles and emergence of pathogens.</title>
        <authorList>
            <person name="Haridas S."/>
            <person name="Albert R."/>
            <person name="Binder M."/>
            <person name="Bloem J."/>
            <person name="Labutti K."/>
            <person name="Salamov A."/>
            <person name="Andreopoulos B."/>
            <person name="Baker S."/>
            <person name="Barry K."/>
            <person name="Bills G."/>
            <person name="Bluhm B."/>
            <person name="Cannon C."/>
            <person name="Castanera R."/>
            <person name="Culley D."/>
            <person name="Daum C."/>
            <person name="Ezra D."/>
            <person name="Gonzalez J."/>
            <person name="Henrissat B."/>
            <person name="Kuo A."/>
            <person name="Liang C."/>
            <person name="Lipzen A."/>
            <person name="Lutzoni F."/>
            <person name="Magnuson J."/>
            <person name="Mondo S."/>
            <person name="Nolan M."/>
            <person name="Ohm R."/>
            <person name="Pangilinan J."/>
            <person name="Park H.-J."/>
            <person name="Ramirez L."/>
            <person name="Alfaro M."/>
            <person name="Sun H."/>
            <person name="Tritt A."/>
            <person name="Yoshinaga Y."/>
            <person name="Zwiers L.-H."/>
            <person name="Turgeon B."/>
            <person name="Goodwin S."/>
            <person name="Spatafora J."/>
            <person name="Crous P."/>
            <person name="Grigoriev I."/>
        </authorList>
    </citation>
    <scope>NUCLEOTIDE SEQUENCE</scope>
    <source>
        <strain evidence="13">ATCC 16933</strain>
    </source>
</reference>
<evidence type="ECO:0000256" key="5">
    <source>
        <dbReference type="ARBA" id="ARBA00022676"/>
    </source>
</evidence>
<comment type="similarity">
    <text evidence="3">Belongs to the glycosyltransferase 31 family. Beta3-Gal-T subfamily.</text>
</comment>
<evidence type="ECO:0000256" key="11">
    <source>
        <dbReference type="ARBA" id="ARBA00023136"/>
    </source>
</evidence>
<evidence type="ECO:0000256" key="1">
    <source>
        <dbReference type="ARBA" id="ARBA00004606"/>
    </source>
</evidence>
<dbReference type="AlphaFoldDB" id="A0A6A6NNV6"/>
<evidence type="ECO:0000313" key="14">
    <source>
        <dbReference type="Proteomes" id="UP000799766"/>
    </source>
</evidence>
<evidence type="ECO:0000256" key="7">
    <source>
        <dbReference type="ARBA" id="ARBA00022692"/>
    </source>
</evidence>
<evidence type="ECO:0000256" key="10">
    <source>
        <dbReference type="ARBA" id="ARBA00022989"/>
    </source>
</evidence>
<keyword evidence="8" id="KW-0547">Nucleotide-binding</keyword>
<evidence type="ECO:0000256" key="3">
    <source>
        <dbReference type="ARBA" id="ARBA00006462"/>
    </source>
</evidence>
<dbReference type="EC" id="2.4.1.122" evidence="4"/>
<evidence type="ECO:0000256" key="4">
    <source>
        <dbReference type="ARBA" id="ARBA00012557"/>
    </source>
</evidence>
<keyword evidence="7" id="KW-0812">Transmembrane</keyword>
<sequence length="417" mass="45468">MASSVLVILKTGATEAPLKLPVHANTTFRCTPNHVVYSDLAETIAGIPLEDVLADVSPAIRASHPDFALYEAMHAPLRAEDPHGPRKGRAALDDAAAAATAAAAWTLDKWKFLPLARRALARMPAARWFVLVEADTYVVWPSLFDWLAGLDPDQAMYAGAPTQIGDVTFAHGGSGVVVSGPAMRRLVETVEADGVAAWEDVTTREWAGDCVLGKALGEAGVGLTWTWPLTQGRRPGSLDYGSAMWGRRAWCYPAVFYHHVDAREIEGFWEWEQEWYSRGLPRIRHSDVFADYIAPRLATAPEPSRDDWDNRSDYAEAEGFQTHPANASSSDGGGCARRCADWDECLQWELKGGTCFLAKVARLGNPVVGSSAGGVGVGVKEREGDGEVQSVRSGWMVERILKRYGEQEECAGEEWVV</sequence>
<proteinExistence type="inferred from homology"/>
<comment type="subcellular location">
    <subcellularLocation>
        <location evidence="1">Membrane</location>
        <topology evidence="1">Single-pass type II membrane protein</topology>
    </subcellularLocation>
</comment>
<dbReference type="GO" id="GO:0000166">
    <property type="term" value="F:nucleotide binding"/>
    <property type="evidence" value="ECO:0007669"/>
    <property type="project" value="UniProtKB-KW"/>
</dbReference>
<gene>
    <name evidence="13" type="ORF">BDY21DRAFT_366953</name>
</gene>
<dbReference type="GO" id="GO:0016263">
    <property type="term" value="F:glycoprotein-N-acetylgalactosamine 3-beta-galactosyltransferase activity"/>
    <property type="evidence" value="ECO:0007669"/>
    <property type="project" value="UniProtKB-EC"/>
</dbReference>
<comment type="pathway">
    <text evidence="2">Protein modification; protein glycosylation.</text>
</comment>
<dbReference type="EMBL" id="MU001697">
    <property type="protein sequence ID" value="KAF2453396.1"/>
    <property type="molecule type" value="Genomic_DNA"/>
</dbReference>
<dbReference type="PANTHER" id="PTHR23033:SF47">
    <property type="entry name" value="APPLE DOMAIN-CONTAINING PROTEIN-RELATED"/>
    <property type="match status" value="1"/>
</dbReference>
<evidence type="ECO:0000256" key="9">
    <source>
        <dbReference type="ARBA" id="ARBA00022968"/>
    </source>
</evidence>
<accession>A0A6A6NNV6</accession>
<dbReference type="InterPro" id="IPR026050">
    <property type="entry name" value="C1GALT1/C1GALT1_chp1"/>
</dbReference>
<dbReference type="Pfam" id="PF02434">
    <property type="entry name" value="Fringe"/>
    <property type="match status" value="1"/>
</dbReference>
<keyword evidence="10" id="KW-1133">Transmembrane helix</keyword>